<evidence type="ECO:0000313" key="2">
    <source>
        <dbReference type="EMBL" id="KAL3783190.1"/>
    </source>
</evidence>
<name>A0ABD3P4T9_9STRA</name>
<dbReference type="EMBL" id="JALLPJ020000777">
    <property type="protein sequence ID" value="KAL3783190.1"/>
    <property type="molecule type" value="Genomic_DNA"/>
</dbReference>
<evidence type="ECO:0000313" key="3">
    <source>
        <dbReference type="Proteomes" id="UP001530400"/>
    </source>
</evidence>
<dbReference type="PROSITE" id="PS50181">
    <property type="entry name" value="FBOX"/>
    <property type="match status" value="1"/>
</dbReference>
<evidence type="ECO:0000259" key="1">
    <source>
        <dbReference type="PROSITE" id="PS50181"/>
    </source>
</evidence>
<reference evidence="2 3" key="1">
    <citation type="submission" date="2024-10" db="EMBL/GenBank/DDBJ databases">
        <title>Updated reference genomes for cyclostephanoid diatoms.</title>
        <authorList>
            <person name="Roberts W.R."/>
            <person name="Alverson A.J."/>
        </authorList>
    </citation>
    <scope>NUCLEOTIDE SEQUENCE [LARGE SCALE GENOMIC DNA]</scope>
    <source>
        <strain evidence="2 3">AJA010-31</strain>
    </source>
</reference>
<sequence length="330" mass="37882">MEHLPDETLKHIFRYSDPRTLLSCVRSCTRFRTVLDDDDGMWRYSCGKHSDLSVGASFREKAFIGTVLREIKQSQGMGGRENIILSCLSTELIRRITQHYIVPFMNNGPDHPRMTFDVRGDALRYALDILEPHMVQKLESALLISLRASIHGNGDYPRVIDDDMRLVEEIQRNRIIGHMLLESQSHHSQRDLFKAMLREAIMRESSDDIVFRALASRIANRAGVVKMTDGVMTNIGYGVFMILANLLWRPMLMHKDMLRFEAREFEYSSIDLWNDIPPTIIQQDPQCLLGPFTVYHCVIVPGQIEVSAAKLGLCNLYNRQFSSDDLITYG</sequence>
<proteinExistence type="predicted"/>
<keyword evidence="3" id="KW-1185">Reference proteome</keyword>
<dbReference type="Pfam" id="PF12937">
    <property type="entry name" value="F-box-like"/>
    <property type="match status" value="1"/>
</dbReference>
<accession>A0ABD3P4T9</accession>
<feature type="domain" description="F-box" evidence="1">
    <location>
        <begin position="1"/>
        <end position="45"/>
    </location>
</feature>
<dbReference type="SUPFAM" id="SSF81383">
    <property type="entry name" value="F-box domain"/>
    <property type="match status" value="1"/>
</dbReference>
<dbReference type="Proteomes" id="UP001530400">
    <property type="component" value="Unassembled WGS sequence"/>
</dbReference>
<gene>
    <name evidence="2" type="ORF">ACHAWO_004423</name>
</gene>
<dbReference type="InterPro" id="IPR001810">
    <property type="entry name" value="F-box_dom"/>
</dbReference>
<dbReference type="AlphaFoldDB" id="A0ABD3P4T9"/>
<dbReference type="InterPro" id="IPR036047">
    <property type="entry name" value="F-box-like_dom_sf"/>
</dbReference>
<dbReference type="Gene3D" id="1.20.1280.50">
    <property type="match status" value="1"/>
</dbReference>
<organism evidence="2 3">
    <name type="scientific">Cyclotella atomus</name>
    <dbReference type="NCBI Taxonomy" id="382360"/>
    <lineage>
        <taxon>Eukaryota</taxon>
        <taxon>Sar</taxon>
        <taxon>Stramenopiles</taxon>
        <taxon>Ochrophyta</taxon>
        <taxon>Bacillariophyta</taxon>
        <taxon>Coscinodiscophyceae</taxon>
        <taxon>Thalassiosirophycidae</taxon>
        <taxon>Stephanodiscales</taxon>
        <taxon>Stephanodiscaceae</taxon>
        <taxon>Cyclotella</taxon>
    </lineage>
</organism>
<protein>
    <recommendedName>
        <fullName evidence="1">F-box domain-containing protein</fullName>
    </recommendedName>
</protein>
<comment type="caution">
    <text evidence="2">The sequence shown here is derived from an EMBL/GenBank/DDBJ whole genome shotgun (WGS) entry which is preliminary data.</text>
</comment>